<sequence>MKKGNRILKENNQVLLNNLAEFALSKFQNGFEE</sequence>
<reference evidence="1 2" key="1">
    <citation type="submission" date="2014-01" db="EMBL/GenBank/DDBJ databases">
        <title>Draft genome sequencing of Bacillus alcalophilus CGMCC 1.3604.</title>
        <authorList>
            <person name="Yang J."/>
            <person name="Diao L."/>
            <person name="Yang S."/>
        </authorList>
    </citation>
    <scope>NUCLEOTIDE SEQUENCE [LARGE SCALE GENOMIC DNA]</scope>
    <source>
        <strain evidence="1 2">CGMCC 1.3604</strain>
    </source>
</reference>
<dbReference type="EMBL" id="JALP01000185">
    <property type="protein sequence ID" value="THG90011.1"/>
    <property type="molecule type" value="Genomic_DNA"/>
</dbReference>
<dbReference type="AlphaFoldDB" id="A0A4S4JXT9"/>
<evidence type="ECO:0000313" key="1">
    <source>
        <dbReference type="EMBL" id="THG90011.1"/>
    </source>
</evidence>
<gene>
    <name evidence="1" type="ORF">AJ85_14040</name>
</gene>
<accession>A0A4S4JXT9</accession>
<dbReference type="Proteomes" id="UP000297014">
    <property type="component" value="Unassembled WGS sequence"/>
</dbReference>
<proteinExistence type="predicted"/>
<evidence type="ECO:0000313" key="2">
    <source>
        <dbReference type="Proteomes" id="UP000297014"/>
    </source>
</evidence>
<organism evidence="1 2">
    <name type="scientific">Alkalihalobacillus alcalophilus ATCC 27647 = CGMCC 1.3604</name>
    <dbReference type="NCBI Taxonomy" id="1218173"/>
    <lineage>
        <taxon>Bacteria</taxon>
        <taxon>Bacillati</taxon>
        <taxon>Bacillota</taxon>
        <taxon>Bacilli</taxon>
        <taxon>Bacillales</taxon>
        <taxon>Bacillaceae</taxon>
        <taxon>Alkalihalobacillus</taxon>
    </lineage>
</organism>
<protein>
    <submittedName>
        <fullName evidence="1">Uncharacterized protein</fullName>
    </submittedName>
</protein>
<name>A0A4S4JXT9_ALKAL</name>
<comment type="caution">
    <text evidence="1">The sequence shown here is derived from an EMBL/GenBank/DDBJ whole genome shotgun (WGS) entry which is preliminary data.</text>
</comment>